<reference evidence="8" key="1">
    <citation type="journal article" date="2021" name="Nat. Commun.">
        <title>Genomic analyses provide insights into spinach domestication and the genetic basis of agronomic traits.</title>
        <authorList>
            <person name="Cai X."/>
            <person name="Sun X."/>
            <person name="Xu C."/>
            <person name="Sun H."/>
            <person name="Wang X."/>
            <person name="Ge C."/>
            <person name="Zhang Z."/>
            <person name="Wang Q."/>
            <person name="Fei Z."/>
            <person name="Jiao C."/>
            <person name="Wang Q."/>
        </authorList>
    </citation>
    <scope>NUCLEOTIDE SEQUENCE [LARGE SCALE GENOMIC DNA]</scope>
    <source>
        <strain evidence="8">cv. Varoflay</strain>
    </source>
</reference>
<proteinExistence type="predicted"/>
<evidence type="ECO:0000256" key="5">
    <source>
        <dbReference type="ARBA" id="ARBA00047761"/>
    </source>
</evidence>
<dbReference type="Proteomes" id="UP000813463">
    <property type="component" value="Chromosome 2"/>
</dbReference>
<keyword evidence="8" id="KW-1185">Reference proteome</keyword>
<dbReference type="Pfam" id="PF03031">
    <property type="entry name" value="NIF"/>
    <property type="match status" value="1"/>
</dbReference>
<evidence type="ECO:0000313" key="8">
    <source>
        <dbReference type="Proteomes" id="UP000813463"/>
    </source>
</evidence>
<sequence>MLSQILNLAERTEMEELIGNMIEGLNSEIKQCEHSAFVNNTCTSCKKTINECDNPTTIPLHYLQPEFSVTGETMTRLRNRNFNDLIKHKKLHLVLDLDNTLIHASDLGQKLKEDDDIYEILYGMYLIKLRPGVRDFLEKASTMFEISICTMADEVYAEAVAKLLKSNKVSENLRFSRVICHEHYTNSNRKGLDIELSHERVVLIVDDCEEVWVDENKANLIKIKPYVSFNQKSDNNNDQDQDQDQELARVLDVLKTVHSVFYDDNEENYASKDVRQVLQNVRQA</sequence>
<dbReference type="PANTHER" id="PTHR23081:SF36">
    <property type="entry name" value="RNA POLYMERASE II SUBUNIT A C-TERMINAL DOMAIN PHOSPHATASE"/>
    <property type="match status" value="1"/>
</dbReference>
<dbReference type="InterPro" id="IPR004274">
    <property type="entry name" value="FCP1_dom"/>
</dbReference>
<keyword evidence="4" id="KW-0539">Nucleus</keyword>
<comment type="catalytic activity">
    <reaction evidence="5">
        <text>O-phospho-L-seryl-[protein] + H2O = L-seryl-[protein] + phosphate</text>
        <dbReference type="Rhea" id="RHEA:20629"/>
        <dbReference type="Rhea" id="RHEA-COMP:9863"/>
        <dbReference type="Rhea" id="RHEA-COMP:11604"/>
        <dbReference type="ChEBI" id="CHEBI:15377"/>
        <dbReference type="ChEBI" id="CHEBI:29999"/>
        <dbReference type="ChEBI" id="CHEBI:43474"/>
        <dbReference type="ChEBI" id="CHEBI:83421"/>
        <dbReference type="EC" id="3.1.3.16"/>
    </reaction>
</comment>
<dbReference type="Gene3D" id="3.40.50.1000">
    <property type="entry name" value="HAD superfamily/HAD-like"/>
    <property type="match status" value="1"/>
</dbReference>
<evidence type="ECO:0000256" key="2">
    <source>
        <dbReference type="ARBA" id="ARBA00013081"/>
    </source>
</evidence>
<evidence type="ECO:0000256" key="6">
    <source>
        <dbReference type="ARBA" id="ARBA00048336"/>
    </source>
</evidence>
<evidence type="ECO:0000256" key="1">
    <source>
        <dbReference type="ARBA" id="ARBA00004123"/>
    </source>
</evidence>
<dbReference type="InterPro" id="IPR039189">
    <property type="entry name" value="Fcp1"/>
</dbReference>
<evidence type="ECO:0000313" key="9">
    <source>
        <dbReference type="RefSeq" id="XP_021844871.1"/>
    </source>
</evidence>
<evidence type="ECO:0000259" key="7">
    <source>
        <dbReference type="PROSITE" id="PS50969"/>
    </source>
</evidence>
<dbReference type="InterPro" id="IPR036412">
    <property type="entry name" value="HAD-like_sf"/>
</dbReference>
<dbReference type="CDD" id="cd07521">
    <property type="entry name" value="HAD_FCP1-like"/>
    <property type="match status" value="1"/>
</dbReference>
<dbReference type="InterPro" id="IPR023214">
    <property type="entry name" value="HAD_sf"/>
</dbReference>
<dbReference type="RefSeq" id="XP_021844871.1">
    <property type="nucleotide sequence ID" value="XM_021989179.2"/>
</dbReference>
<dbReference type="GO" id="GO:0008420">
    <property type="term" value="F:RNA polymerase II CTD heptapeptide repeat phosphatase activity"/>
    <property type="evidence" value="ECO:0000318"/>
    <property type="project" value="GO_Central"/>
</dbReference>
<dbReference type="PROSITE" id="PS50969">
    <property type="entry name" value="FCP1"/>
    <property type="match status" value="1"/>
</dbReference>
<comment type="subcellular location">
    <subcellularLocation>
        <location evidence="1">Nucleus</location>
    </subcellularLocation>
</comment>
<dbReference type="KEGG" id="soe:110784726"/>
<name>A0A9R0JRX0_SPIOL</name>
<evidence type="ECO:0000256" key="4">
    <source>
        <dbReference type="ARBA" id="ARBA00023242"/>
    </source>
</evidence>
<dbReference type="GO" id="GO:0005634">
    <property type="term" value="C:nucleus"/>
    <property type="evidence" value="ECO:0007669"/>
    <property type="project" value="UniProtKB-SubCell"/>
</dbReference>
<accession>A0A9R0JRX0</accession>
<dbReference type="OrthoDB" id="10249888at2759"/>
<dbReference type="GeneID" id="110784726"/>
<comment type="catalytic activity">
    <reaction evidence="6">
        <text>O-phospho-L-threonyl-[protein] + H2O = L-threonyl-[protein] + phosphate</text>
        <dbReference type="Rhea" id="RHEA:47004"/>
        <dbReference type="Rhea" id="RHEA-COMP:11060"/>
        <dbReference type="Rhea" id="RHEA-COMP:11605"/>
        <dbReference type="ChEBI" id="CHEBI:15377"/>
        <dbReference type="ChEBI" id="CHEBI:30013"/>
        <dbReference type="ChEBI" id="CHEBI:43474"/>
        <dbReference type="ChEBI" id="CHEBI:61977"/>
        <dbReference type="EC" id="3.1.3.16"/>
    </reaction>
</comment>
<organism evidence="8 9">
    <name type="scientific">Spinacia oleracea</name>
    <name type="common">Spinach</name>
    <dbReference type="NCBI Taxonomy" id="3562"/>
    <lineage>
        <taxon>Eukaryota</taxon>
        <taxon>Viridiplantae</taxon>
        <taxon>Streptophyta</taxon>
        <taxon>Embryophyta</taxon>
        <taxon>Tracheophyta</taxon>
        <taxon>Spermatophyta</taxon>
        <taxon>Magnoliopsida</taxon>
        <taxon>eudicotyledons</taxon>
        <taxon>Gunneridae</taxon>
        <taxon>Pentapetalae</taxon>
        <taxon>Caryophyllales</taxon>
        <taxon>Chenopodiaceae</taxon>
        <taxon>Chenopodioideae</taxon>
        <taxon>Anserineae</taxon>
        <taxon>Spinacia</taxon>
    </lineage>
</organism>
<dbReference type="PANTHER" id="PTHR23081">
    <property type="entry name" value="RNA POLYMERASE II CTD PHOSPHATASE"/>
    <property type="match status" value="1"/>
</dbReference>
<feature type="domain" description="FCP1 homology" evidence="7">
    <location>
        <begin position="86"/>
        <end position="254"/>
    </location>
</feature>
<reference evidence="9" key="2">
    <citation type="submission" date="2025-08" db="UniProtKB">
        <authorList>
            <consortium name="RefSeq"/>
        </authorList>
    </citation>
    <scope>IDENTIFICATION</scope>
    <source>
        <tissue evidence="9">Leaf</tissue>
    </source>
</reference>
<dbReference type="AlphaFoldDB" id="A0A9R0JRX0"/>
<evidence type="ECO:0000256" key="3">
    <source>
        <dbReference type="ARBA" id="ARBA00022801"/>
    </source>
</evidence>
<dbReference type="SMART" id="SM00577">
    <property type="entry name" value="CPDc"/>
    <property type="match status" value="1"/>
</dbReference>
<dbReference type="SUPFAM" id="SSF56784">
    <property type="entry name" value="HAD-like"/>
    <property type="match status" value="1"/>
</dbReference>
<gene>
    <name evidence="9" type="primary">LOC110784726</name>
</gene>
<keyword evidence="3" id="KW-0378">Hydrolase</keyword>
<protein>
    <recommendedName>
        <fullName evidence="2">protein-serine/threonine phosphatase</fullName>
        <ecNumber evidence="2">3.1.3.16</ecNumber>
    </recommendedName>
</protein>
<dbReference type="EC" id="3.1.3.16" evidence="2"/>